<feature type="non-terminal residue" evidence="1">
    <location>
        <position position="1"/>
    </location>
</feature>
<organism evidence="1 2">
    <name type="scientific">Moniliophthora roreri (strain MCA 2997)</name>
    <name type="common">Cocoa frosty pod rot fungus</name>
    <name type="synonym">Crinipellis roreri</name>
    <dbReference type="NCBI Taxonomy" id="1381753"/>
    <lineage>
        <taxon>Eukaryota</taxon>
        <taxon>Fungi</taxon>
        <taxon>Dikarya</taxon>
        <taxon>Basidiomycota</taxon>
        <taxon>Agaricomycotina</taxon>
        <taxon>Agaricomycetes</taxon>
        <taxon>Agaricomycetidae</taxon>
        <taxon>Agaricales</taxon>
        <taxon>Marasmiineae</taxon>
        <taxon>Marasmiaceae</taxon>
        <taxon>Moniliophthora</taxon>
    </lineage>
</organism>
<evidence type="ECO:0000313" key="1">
    <source>
        <dbReference type="EMBL" id="ESK83824.1"/>
    </source>
</evidence>
<dbReference type="GO" id="GO:0003676">
    <property type="term" value="F:nucleic acid binding"/>
    <property type="evidence" value="ECO:0007669"/>
    <property type="project" value="InterPro"/>
</dbReference>
<dbReference type="EMBL" id="AWSO01001437">
    <property type="protein sequence ID" value="ESK83824.1"/>
    <property type="molecule type" value="Genomic_DNA"/>
</dbReference>
<name>V2XWN5_MONRO</name>
<protein>
    <submittedName>
        <fullName evidence="1">Uncharacterized protein</fullName>
    </submittedName>
</protein>
<sequence length="269" mass="31149">SPNFINDTKEIPRYQHGGGQRCLINDEDLAGEIKLHLQTKGKWICAEDIVKYTGTSEMLVRLNHTKPISLATARRWLLKMGYRWKKDLRGQYVDGHECDNVVNYSIVLWFHDESTFYQNDQRRVYWQPPGLTATPKPKGEGFSIMIAHFVSADHGWLDSPDGSETAMQVFCAGKVREGYFDNNDILVQFWKAVEMVHKYWPDEDHVFIYDNASTHLKRAPIACSASRMPKGRSENFFVEVKLKDGEGKEVGTEYHQMNDGWWIDNVVNW</sequence>
<dbReference type="InterPro" id="IPR036397">
    <property type="entry name" value="RNaseH_sf"/>
</dbReference>
<reference evidence="1 2" key="1">
    <citation type="journal article" date="2014" name="BMC Genomics">
        <title>Genome and secretome analysis of the hemibiotrophic fungal pathogen, Moniliophthora roreri, which causes frosty pod rot disease of cacao: mechanisms of the biotrophic and necrotrophic phases.</title>
        <authorList>
            <person name="Meinhardt L.W."/>
            <person name="Costa G.G.L."/>
            <person name="Thomazella D.P.T."/>
            <person name="Teixeira P.J.P.L."/>
            <person name="Carazzolle M.F."/>
            <person name="Schuster S.C."/>
            <person name="Carlson J.E."/>
            <person name="Guiltinan M.J."/>
            <person name="Mieczkowski P."/>
            <person name="Farmer A."/>
            <person name="Ramaraj T."/>
            <person name="Crozier J."/>
            <person name="Davis R.E."/>
            <person name="Shao J."/>
            <person name="Melnick R.L."/>
            <person name="Pereira G.A.G."/>
            <person name="Bailey B.A."/>
        </authorList>
    </citation>
    <scope>NUCLEOTIDE SEQUENCE [LARGE SCALE GENOMIC DNA]</scope>
    <source>
        <strain evidence="1 2">MCA 2997</strain>
    </source>
</reference>
<dbReference type="KEGG" id="mrr:Moror_13525"/>
<dbReference type="STRING" id="1381753.V2XWN5"/>
<dbReference type="HOGENOM" id="CLU_005726_1_1_1"/>
<proteinExistence type="predicted"/>
<keyword evidence="2" id="KW-1185">Reference proteome</keyword>
<accession>V2XWN5</accession>
<comment type="caution">
    <text evidence="1">The sequence shown here is derived from an EMBL/GenBank/DDBJ whole genome shotgun (WGS) entry which is preliminary data.</text>
</comment>
<gene>
    <name evidence="1" type="ORF">Moror_13525</name>
</gene>
<dbReference type="Gene3D" id="3.30.420.10">
    <property type="entry name" value="Ribonuclease H-like superfamily/Ribonuclease H"/>
    <property type="match status" value="1"/>
</dbReference>
<dbReference type="OrthoDB" id="10044727at2759"/>
<evidence type="ECO:0000313" key="2">
    <source>
        <dbReference type="Proteomes" id="UP000017559"/>
    </source>
</evidence>
<dbReference type="Proteomes" id="UP000017559">
    <property type="component" value="Unassembled WGS sequence"/>
</dbReference>
<dbReference type="AlphaFoldDB" id="V2XWN5"/>